<proteinExistence type="predicted"/>
<dbReference type="HOGENOM" id="CLU_732836_0_0_2"/>
<dbReference type="Proteomes" id="UP000001107">
    <property type="component" value="Chromosome"/>
</dbReference>
<dbReference type="InterPro" id="IPR007509">
    <property type="entry name" value="DUF515"/>
</dbReference>
<dbReference type="EMBL" id="CP000742">
    <property type="protein sequence ID" value="ABR55144.1"/>
    <property type="molecule type" value="Genomic_DNA"/>
</dbReference>
<protein>
    <submittedName>
        <fullName evidence="2">Uncharacterized protein</fullName>
    </submittedName>
</protein>
<dbReference type="AlphaFoldDB" id="A6URM2"/>
<keyword evidence="1" id="KW-0812">Transmembrane</keyword>
<keyword evidence="1" id="KW-1133">Transmembrane helix</keyword>
<evidence type="ECO:0000313" key="3">
    <source>
        <dbReference type="Proteomes" id="UP000001107"/>
    </source>
</evidence>
<dbReference type="Pfam" id="PF04415">
    <property type="entry name" value="DUF515"/>
    <property type="match status" value="1"/>
</dbReference>
<feature type="transmembrane region" description="Helical" evidence="1">
    <location>
        <begin position="55"/>
        <end position="75"/>
    </location>
</feature>
<dbReference type="KEGG" id="mvn:Mevan_1247"/>
<keyword evidence="1" id="KW-0472">Membrane</keyword>
<dbReference type="STRING" id="406327.Mevan_1247"/>
<keyword evidence="3" id="KW-1185">Reference proteome</keyword>
<dbReference type="eggNOG" id="arCOG03421">
    <property type="taxonomic scope" value="Archaea"/>
</dbReference>
<reference evidence="2" key="1">
    <citation type="submission" date="2007-06" db="EMBL/GenBank/DDBJ databases">
        <title>Complete sequence of Methanococcus vannielii SB.</title>
        <authorList>
            <consortium name="US DOE Joint Genome Institute"/>
            <person name="Copeland A."/>
            <person name="Lucas S."/>
            <person name="Lapidus A."/>
            <person name="Barry K."/>
            <person name="Glavina del Rio T."/>
            <person name="Dalin E."/>
            <person name="Tice H."/>
            <person name="Pitluck S."/>
            <person name="Chain P."/>
            <person name="Malfatti S."/>
            <person name="Shin M."/>
            <person name="Vergez L."/>
            <person name="Schmutz J."/>
            <person name="Larimer F."/>
            <person name="Land M."/>
            <person name="Hauser L."/>
            <person name="Kyrpides N."/>
            <person name="Anderson I."/>
            <person name="Sieprawska-Lupa M."/>
            <person name="Whitman W.B."/>
            <person name="Richardson P."/>
        </authorList>
    </citation>
    <scope>NUCLEOTIDE SEQUENCE [LARGE SCALE GENOMIC DNA]</scope>
    <source>
        <strain evidence="2">SB</strain>
    </source>
</reference>
<gene>
    <name evidence="2" type="ordered locus">Mevan_1247</name>
</gene>
<accession>A6URM2</accession>
<name>A6URM2_METVS</name>
<sequence>MVLIHIISIYYPHNIDFVVIVYYGRDFMPAEEYSDKLKSLKTKSKKSSRIPPKQLRIALVLVVSVIVVFEVYNIYFTAKNREVEELTYNKEVAIDTIDKLFFEYPNDPQKISYIIQVQQSSNKNDISKILSEVRDYLQIKRYKALAVDQIKSMYGEYYRSSLKANELERKINDAKTTSEVDTLFKQANVEEEIKEILERSLQRTIGSGDNYFYVKMAGQSYFMTKENVLDITKSMGIMQLKEFTITPVSNLNKLTVTVSSKQCGKMPLSGDSVLIYNKNTPESPMGYAIIDSSYVILPNIGYSEERAVSNKITDDDVSSNLETTSSISYSLNNLPGVLHATAADKLDIATVNEKFGRYGEKLNKISENTQIFDENVKYMLIIAVPSESVSAIVSQKSEDLYIVKAAGGN</sequence>
<evidence type="ECO:0000256" key="1">
    <source>
        <dbReference type="SAM" id="Phobius"/>
    </source>
</evidence>
<evidence type="ECO:0000313" key="2">
    <source>
        <dbReference type="EMBL" id="ABR55144.1"/>
    </source>
</evidence>
<organism evidence="2 3">
    <name type="scientific">Methanococcus vannielii (strain ATCC 35089 / DSM 1224 / JCM 13029 / OCM 148 / SB)</name>
    <dbReference type="NCBI Taxonomy" id="406327"/>
    <lineage>
        <taxon>Archaea</taxon>
        <taxon>Methanobacteriati</taxon>
        <taxon>Methanobacteriota</taxon>
        <taxon>Methanomada group</taxon>
        <taxon>Methanococci</taxon>
        <taxon>Methanococcales</taxon>
        <taxon>Methanococcaceae</taxon>
        <taxon>Methanococcus</taxon>
    </lineage>
</organism>